<dbReference type="Proteomes" id="UP000070675">
    <property type="component" value="Unassembled WGS sequence"/>
</dbReference>
<organism evidence="1 2">
    <name type="scientific">Atopobium deltae</name>
    <dbReference type="NCBI Taxonomy" id="1393034"/>
    <lineage>
        <taxon>Bacteria</taxon>
        <taxon>Bacillati</taxon>
        <taxon>Actinomycetota</taxon>
        <taxon>Coriobacteriia</taxon>
        <taxon>Coriobacteriales</taxon>
        <taxon>Atopobiaceae</taxon>
        <taxon>Atopobium</taxon>
    </lineage>
</organism>
<proteinExistence type="predicted"/>
<dbReference type="RefSeq" id="WP_066306224.1">
    <property type="nucleotide sequence ID" value="NZ_KQ959516.1"/>
</dbReference>
<gene>
    <name evidence="1" type="ORF">HMPREF3192_01247</name>
</gene>
<keyword evidence="2" id="KW-1185">Reference proteome</keyword>
<dbReference type="OrthoDB" id="10004109at2"/>
<evidence type="ECO:0000313" key="1">
    <source>
        <dbReference type="EMBL" id="KXB33275.1"/>
    </source>
</evidence>
<dbReference type="AlphaFoldDB" id="A0A133XQR4"/>
<protein>
    <submittedName>
        <fullName evidence="1">Uncharacterized protein</fullName>
    </submittedName>
</protein>
<name>A0A133XQR4_9ACTN</name>
<sequence length="74" mass="8410">MWELAHDTLTLWHATGTAKKALWSRRTINNARIELTSAANTSERISSASARLFKVFIFRELVIRPGDFIAQGKH</sequence>
<dbReference type="EMBL" id="LSCR01000040">
    <property type="protein sequence ID" value="KXB33275.1"/>
    <property type="molecule type" value="Genomic_DNA"/>
</dbReference>
<evidence type="ECO:0000313" key="2">
    <source>
        <dbReference type="Proteomes" id="UP000070675"/>
    </source>
</evidence>
<reference evidence="2" key="1">
    <citation type="submission" date="2016-01" db="EMBL/GenBank/DDBJ databases">
        <authorList>
            <person name="Mitreva M."/>
            <person name="Pepin K.H."/>
            <person name="Mihindukulasuriya K.A."/>
            <person name="Fulton R."/>
            <person name="Fronick C."/>
            <person name="O'Laughlin M."/>
            <person name="Miner T."/>
            <person name="Herter B."/>
            <person name="Rosa B.A."/>
            <person name="Cordes M."/>
            <person name="Tomlinson C."/>
            <person name="Wollam A."/>
            <person name="Palsikar V.B."/>
            <person name="Mardis E.R."/>
            <person name="Wilson R.K."/>
        </authorList>
    </citation>
    <scope>NUCLEOTIDE SEQUENCE [LARGE SCALE GENOMIC DNA]</scope>
    <source>
        <strain evidence="2">DNF00019</strain>
    </source>
</reference>
<dbReference type="PATRIC" id="fig|1393034.3.peg.1216"/>
<dbReference type="STRING" id="1393034.HMPREF3192_01247"/>
<comment type="caution">
    <text evidence="1">The sequence shown here is derived from an EMBL/GenBank/DDBJ whole genome shotgun (WGS) entry which is preliminary data.</text>
</comment>
<accession>A0A133XQR4</accession>